<protein>
    <submittedName>
        <fullName evidence="1">Uncharacterized protein</fullName>
    </submittedName>
</protein>
<reference evidence="1 2" key="1">
    <citation type="submission" date="2015-11" db="EMBL/GenBank/DDBJ databases">
        <authorList>
            <person name="Hill K.K."/>
            <person name="Shirey T.B."/>
            <person name="Raphael B."/>
            <person name="Daligault H.E."/>
            <person name="Davenport K.W."/>
            <person name="Bruce D.C."/>
            <person name="Foley B.T."/>
            <person name="Johnson S.L."/>
        </authorList>
    </citation>
    <scope>NUCLEOTIDE SEQUENCE [LARGE SCALE GENOMIC DNA]</scope>
    <source>
        <strain evidence="1 2">CDC_1632</strain>
    </source>
</reference>
<name>A0A1J1CXL6_CLOSG</name>
<organism evidence="1 2">
    <name type="scientific">Clostridium sporogenes</name>
    <dbReference type="NCBI Taxonomy" id="1509"/>
    <lineage>
        <taxon>Bacteria</taxon>
        <taxon>Bacillati</taxon>
        <taxon>Bacillota</taxon>
        <taxon>Clostridia</taxon>
        <taxon>Eubacteriales</taxon>
        <taxon>Clostridiaceae</taxon>
        <taxon>Clostridium</taxon>
    </lineage>
</organism>
<dbReference type="Proteomes" id="UP000182204">
    <property type="component" value="Chromosome"/>
</dbReference>
<evidence type="ECO:0000313" key="2">
    <source>
        <dbReference type="Proteomes" id="UP000182204"/>
    </source>
</evidence>
<proteinExistence type="predicted"/>
<evidence type="ECO:0000313" key="1">
    <source>
        <dbReference type="EMBL" id="APH16487.1"/>
    </source>
</evidence>
<gene>
    <name evidence="1" type="ORF">NPD5_261</name>
</gene>
<dbReference type="EMBL" id="CP013243">
    <property type="protein sequence ID" value="APH16487.1"/>
    <property type="molecule type" value="Genomic_DNA"/>
</dbReference>
<accession>A0A1J1CXL6</accession>
<sequence length="147" mass="17582">MCSYEYYITPKEYEIAKNNGISKENLEQRIRSYGWSKKDALETPIKKRNKIPEKFKDMCKKNNVSQGVFYSRIYACKWDIEKAATEPIMDMETKAQNFVNRLRKYPLEWIEKAKGNGISEYNFRRRVREYNWSYEKAATTPVRGHNV</sequence>
<dbReference type="AlphaFoldDB" id="A0A1J1CXL6"/>
<dbReference type="RefSeq" id="WP_045896273.1">
    <property type="nucleotide sequence ID" value="NZ_CP013242.1"/>
</dbReference>